<evidence type="ECO:0000259" key="1">
    <source>
        <dbReference type="Pfam" id="PF14258"/>
    </source>
</evidence>
<accession>A0A2S8SSL9</accession>
<organism evidence="2 3">
    <name type="scientific">Abditibacterium utsteinense</name>
    <dbReference type="NCBI Taxonomy" id="1960156"/>
    <lineage>
        <taxon>Bacteria</taxon>
        <taxon>Pseudomonadati</taxon>
        <taxon>Abditibacteriota</taxon>
        <taxon>Abditibacteriia</taxon>
        <taxon>Abditibacteriales</taxon>
        <taxon>Abditibacteriaceae</taxon>
        <taxon>Abditibacterium</taxon>
    </lineage>
</organism>
<reference evidence="2 3" key="1">
    <citation type="journal article" date="2018" name="Syst. Appl. Microbiol.">
        <title>Abditibacterium utsteinense sp. nov., the first cultivated member of candidate phylum FBP, isolated from ice-free Antarctic soil samples.</title>
        <authorList>
            <person name="Tahon G."/>
            <person name="Tytgat B."/>
            <person name="Lebbe L."/>
            <person name="Carlier A."/>
            <person name="Willems A."/>
        </authorList>
    </citation>
    <scope>NUCLEOTIDE SEQUENCE [LARGE SCALE GENOMIC DNA]</scope>
    <source>
        <strain evidence="2 3">LMG 29911</strain>
    </source>
</reference>
<dbReference type="Pfam" id="PF14258">
    <property type="entry name" value="DUF4350"/>
    <property type="match status" value="1"/>
</dbReference>
<proteinExistence type="predicted"/>
<feature type="domain" description="DUF4350" evidence="1">
    <location>
        <begin position="43"/>
        <end position="236"/>
    </location>
</feature>
<dbReference type="SUPFAM" id="SSF52317">
    <property type="entry name" value="Class I glutamine amidotransferase-like"/>
    <property type="match status" value="1"/>
</dbReference>
<comment type="caution">
    <text evidence="2">The sequence shown here is derived from an EMBL/GenBank/DDBJ whole genome shotgun (WGS) entry which is preliminary data.</text>
</comment>
<keyword evidence="3" id="KW-1185">Reference proteome</keyword>
<evidence type="ECO:0000313" key="3">
    <source>
        <dbReference type="Proteomes" id="UP000237684"/>
    </source>
</evidence>
<dbReference type="Proteomes" id="UP000237684">
    <property type="component" value="Unassembled WGS sequence"/>
</dbReference>
<name>A0A2S8SSL9_9BACT</name>
<dbReference type="InterPro" id="IPR029062">
    <property type="entry name" value="Class_I_gatase-like"/>
</dbReference>
<dbReference type="RefSeq" id="WP_105483927.1">
    <property type="nucleotide sequence ID" value="NZ_NIGF01000009.1"/>
</dbReference>
<evidence type="ECO:0000313" key="2">
    <source>
        <dbReference type="EMBL" id="PQV63768.1"/>
    </source>
</evidence>
<gene>
    <name evidence="2" type="ORF">B1R32_109108</name>
</gene>
<dbReference type="InterPro" id="IPR025646">
    <property type="entry name" value="DUF4350"/>
</dbReference>
<dbReference type="EMBL" id="NIGF01000009">
    <property type="protein sequence ID" value="PQV63768.1"/>
    <property type="molecule type" value="Genomic_DNA"/>
</dbReference>
<protein>
    <recommendedName>
        <fullName evidence="1">DUF4350 domain-containing protein</fullName>
    </recommendedName>
</protein>
<dbReference type="OrthoDB" id="6381507at2"/>
<dbReference type="InParanoid" id="A0A2S8SSL9"/>
<sequence>MKRRKLNPTRLFAGFFFFALCLLGVLTNSGHQSEELPRAQWGNKTPLGGQGLRLTLQKLGYQTKLQTASLQKMPADAKVWLLLDPQTRFSKAEAKTLLDWVRKGGVLLFCVRPQSYFLGASGFGGESQSEGVETLRNTLGIARSEGQQPKAGEFLPALVPLSLDTISNYRVGIKKASGSARNFTVSKPHLEVCGAPGGTIARLDSGKGRVLVFPDALLFTNYALSKADNANLVLNFVRVHVPSGAVYFDERSDGKSARSTAPPTLLSYLARPPASYAMLQLLVAALLFWAFAGRRLGTPVPLSPNNAVTRASQFAGAMGALFSKVNRPGAAALIIGARFRRRLAQRIGLSPSESDQVLARRAQEVSGIPASVTDRLLLQSRAPAQNMGEALRDAQEMERVLQKMEGKG</sequence>
<dbReference type="AlphaFoldDB" id="A0A2S8SSL9"/>